<dbReference type="OrthoDB" id="9805682at2"/>
<evidence type="ECO:0000256" key="7">
    <source>
        <dbReference type="SAM" id="Phobius"/>
    </source>
</evidence>
<evidence type="ECO:0000313" key="10">
    <source>
        <dbReference type="Proteomes" id="UP000198817"/>
    </source>
</evidence>
<dbReference type="InterPro" id="IPR003004">
    <property type="entry name" value="GspF/PilC"/>
</dbReference>
<protein>
    <submittedName>
        <fullName evidence="9">Type II secretion system protein F (GspF)</fullName>
    </submittedName>
</protein>
<sequence length="402" mass="45102">MITYRYKALSSDGIETRGVVEAQDEFSAVQKIRETCPVITEIREVKEKKGIFSRDIGSSKINEKELSIMCSQFSIMLRSGMSAARCLELIARQTERKVIRKMMESAAEDVSEGSSLASGFERNFKGLPPTFVETIRAGEEAGTVEDSFERMEKYYRKSFQNKEKIRRVMIYPIFVVIIAVIVLMIVMVKVIPTLTATFRQLGGKLPAMTRFMIAASDFFSKYWILILIVLVAAVLLLKFRQTTPSGRIRHAKNMLRMPVLGKINTFRGAAQFAGTMAVMLSSGITVNRAVEITSRVMDNAVLGEETAGMISRVEEGYPLGDCMMKTKFFPESLKEMCSIGEESGELDQTLETISEYFTNEADHATAKAISKLEPAILVILAIFAGFIVISIYLPMFRMYNLM</sequence>
<evidence type="ECO:0000256" key="6">
    <source>
        <dbReference type="ARBA" id="ARBA00023136"/>
    </source>
</evidence>
<dbReference type="STRING" id="155865.SAMN05216515_12514"/>
<keyword evidence="6 7" id="KW-0472">Membrane</keyword>
<dbReference type="EMBL" id="FPBT01000022">
    <property type="protein sequence ID" value="SFU63055.1"/>
    <property type="molecule type" value="Genomic_DNA"/>
</dbReference>
<dbReference type="InterPro" id="IPR042094">
    <property type="entry name" value="T2SS_GspF_sf"/>
</dbReference>
<comment type="subcellular location">
    <subcellularLocation>
        <location evidence="1">Cell membrane</location>
        <topology evidence="1">Multi-pass membrane protein</topology>
    </subcellularLocation>
</comment>
<dbReference type="Proteomes" id="UP000198817">
    <property type="component" value="Unassembled WGS sequence"/>
</dbReference>
<comment type="similarity">
    <text evidence="2">Belongs to the GSP F family.</text>
</comment>
<keyword evidence="3" id="KW-1003">Cell membrane</keyword>
<gene>
    <name evidence="9" type="ORF">SAMN05216508_12215</name>
</gene>
<dbReference type="GO" id="GO:0005886">
    <property type="term" value="C:plasma membrane"/>
    <property type="evidence" value="ECO:0007669"/>
    <property type="project" value="UniProtKB-SubCell"/>
</dbReference>
<dbReference type="AlphaFoldDB" id="A0A1I7HQN3"/>
<feature type="domain" description="Type II secretion system protein GspF" evidence="8">
    <location>
        <begin position="272"/>
        <end position="394"/>
    </location>
</feature>
<evidence type="ECO:0000256" key="1">
    <source>
        <dbReference type="ARBA" id="ARBA00004651"/>
    </source>
</evidence>
<evidence type="ECO:0000259" key="8">
    <source>
        <dbReference type="Pfam" id="PF00482"/>
    </source>
</evidence>
<dbReference type="Gene3D" id="1.20.81.30">
    <property type="entry name" value="Type II secretion system (T2SS), domain F"/>
    <property type="match status" value="2"/>
</dbReference>
<dbReference type="InterPro" id="IPR018076">
    <property type="entry name" value="T2SS_GspF_dom"/>
</dbReference>
<feature type="transmembrane region" description="Helical" evidence="7">
    <location>
        <begin position="168"/>
        <end position="191"/>
    </location>
</feature>
<accession>A0A1I7HQN3</accession>
<evidence type="ECO:0000256" key="5">
    <source>
        <dbReference type="ARBA" id="ARBA00022989"/>
    </source>
</evidence>
<feature type="transmembrane region" description="Helical" evidence="7">
    <location>
        <begin position="222"/>
        <end position="239"/>
    </location>
</feature>
<name>A0A1I7HQN3_9FIRM</name>
<evidence type="ECO:0000313" key="9">
    <source>
        <dbReference type="EMBL" id="SFU63055.1"/>
    </source>
</evidence>
<keyword evidence="10" id="KW-1185">Reference proteome</keyword>
<dbReference type="RefSeq" id="WP_090471727.1">
    <property type="nucleotide sequence ID" value="NZ_FOWF01000025.1"/>
</dbReference>
<keyword evidence="5 7" id="KW-1133">Transmembrane helix</keyword>
<reference evidence="9 10" key="1">
    <citation type="submission" date="2016-10" db="EMBL/GenBank/DDBJ databases">
        <authorList>
            <person name="de Groot N.N."/>
        </authorList>
    </citation>
    <scope>NUCLEOTIDE SEQUENCE [LARGE SCALE GENOMIC DNA]</scope>
    <source>
        <strain evidence="9 10">KHGC13</strain>
    </source>
</reference>
<evidence type="ECO:0000256" key="2">
    <source>
        <dbReference type="ARBA" id="ARBA00005745"/>
    </source>
</evidence>
<dbReference type="PANTHER" id="PTHR30012">
    <property type="entry name" value="GENERAL SECRETION PATHWAY PROTEIN"/>
    <property type="match status" value="1"/>
</dbReference>
<evidence type="ECO:0000256" key="4">
    <source>
        <dbReference type="ARBA" id="ARBA00022692"/>
    </source>
</evidence>
<dbReference type="PRINTS" id="PR00812">
    <property type="entry name" value="BCTERIALGSPF"/>
</dbReference>
<dbReference type="PANTHER" id="PTHR30012:SF0">
    <property type="entry name" value="TYPE II SECRETION SYSTEM PROTEIN F-RELATED"/>
    <property type="match status" value="1"/>
</dbReference>
<dbReference type="Pfam" id="PF00482">
    <property type="entry name" value="T2SSF"/>
    <property type="match status" value="2"/>
</dbReference>
<feature type="transmembrane region" description="Helical" evidence="7">
    <location>
        <begin position="375"/>
        <end position="395"/>
    </location>
</feature>
<feature type="domain" description="Type II secretion system protein GspF" evidence="8">
    <location>
        <begin position="70"/>
        <end position="192"/>
    </location>
</feature>
<organism evidence="9 10">
    <name type="scientific">Eubacterium pyruvativorans</name>
    <dbReference type="NCBI Taxonomy" id="155865"/>
    <lineage>
        <taxon>Bacteria</taxon>
        <taxon>Bacillati</taxon>
        <taxon>Bacillota</taxon>
        <taxon>Clostridia</taxon>
        <taxon>Eubacteriales</taxon>
        <taxon>Eubacteriaceae</taxon>
        <taxon>Eubacterium</taxon>
    </lineage>
</organism>
<proteinExistence type="inferred from homology"/>
<evidence type="ECO:0000256" key="3">
    <source>
        <dbReference type="ARBA" id="ARBA00022475"/>
    </source>
</evidence>
<keyword evidence="4 7" id="KW-0812">Transmembrane</keyword>